<dbReference type="InterPro" id="IPR036390">
    <property type="entry name" value="WH_DNA-bd_sf"/>
</dbReference>
<dbReference type="Proteomes" id="UP001156870">
    <property type="component" value="Unassembled WGS sequence"/>
</dbReference>
<accession>A0AA37WMD2</accession>
<dbReference type="GO" id="GO:0006355">
    <property type="term" value="P:regulation of DNA-templated transcription"/>
    <property type="evidence" value="ECO:0007669"/>
    <property type="project" value="UniProtKB-ARBA"/>
</dbReference>
<dbReference type="EMBL" id="BSPD01000045">
    <property type="protein sequence ID" value="GLS26343.1"/>
    <property type="molecule type" value="Genomic_DNA"/>
</dbReference>
<dbReference type="GO" id="GO:0043565">
    <property type="term" value="F:sequence-specific DNA binding"/>
    <property type="evidence" value="ECO:0007669"/>
    <property type="project" value="InterPro"/>
</dbReference>
<feature type="domain" description="HTH asnC-type" evidence="4">
    <location>
        <begin position="4"/>
        <end position="65"/>
    </location>
</feature>
<dbReference type="InterPro" id="IPR011008">
    <property type="entry name" value="Dimeric_a/b-barrel"/>
</dbReference>
<dbReference type="CDD" id="cd00090">
    <property type="entry name" value="HTH_ARSR"/>
    <property type="match status" value="1"/>
</dbReference>
<dbReference type="InterPro" id="IPR000485">
    <property type="entry name" value="AsnC-type_HTH_dom"/>
</dbReference>
<evidence type="ECO:0000259" key="4">
    <source>
        <dbReference type="PROSITE" id="PS50956"/>
    </source>
</evidence>
<dbReference type="InterPro" id="IPR036388">
    <property type="entry name" value="WH-like_DNA-bd_sf"/>
</dbReference>
<dbReference type="Gene3D" id="1.10.10.10">
    <property type="entry name" value="Winged helix-like DNA-binding domain superfamily/Winged helix DNA-binding domain"/>
    <property type="match status" value="1"/>
</dbReference>
<dbReference type="PANTHER" id="PTHR30154">
    <property type="entry name" value="LEUCINE-RESPONSIVE REGULATORY PROTEIN"/>
    <property type="match status" value="1"/>
</dbReference>
<evidence type="ECO:0000256" key="3">
    <source>
        <dbReference type="ARBA" id="ARBA00023163"/>
    </source>
</evidence>
<organism evidence="5 6">
    <name type="scientific">Marinibactrum halimedae</name>
    <dbReference type="NCBI Taxonomy" id="1444977"/>
    <lineage>
        <taxon>Bacteria</taxon>
        <taxon>Pseudomonadati</taxon>
        <taxon>Pseudomonadota</taxon>
        <taxon>Gammaproteobacteria</taxon>
        <taxon>Cellvibrionales</taxon>
        <taxon>Cellvibrionaceae</taxon>
        <taxon>Marinibactrum</taxon>
    </lineage>
</organism>
<reference evidence="5 6" key="1">
    <citation type="journal article" date="2014" name="Int. J. Syst. Evol. Microbiol.">
        <title>Complete genome sequence of Corynebacterium casei LMG S-19264T (=DSM 44701T), isolated from a smear-ripened cheese.</title>
        <authorList>
            <consortium name="US DOE Joint Genome Institute (JGI-PGF)"/>
            <person name="Walter F."/>
            <person name="Albersmeier A."/>
            <person name="Kalinowski J."/>
            <person name="Ruckert C."/>
        </authorList>
    </citation>
    <scope>NUCLEOTIDE SEQUENCE [LARGE SCALE GENOMIC DNA]</scope>
    <source>
        <strain evidence="5 6">NBRC 110095</strain>
    </source>
</reference>
<dbReference type="InterPro" id="IPR011991">
    <property type="entry name" value="ArsR-like_HTH"/>
</dbReference>
<dbReference type="SUPFAM" id="SSF54909">
    <property type="entry name" value="Dimeric alpha+beta barrel"/>
    <property type="match status" value="1"/>
</dbReference>
<dbReference type="Pfam" id="PF13412">
    <property type="entry name" value="HTH_24"/>
    <property type="match status" value="1"/>
</dbReference>
<evidence type="ECO:0000313" key="6">
    <source>
        <dbReference type="Proteomes" id="UP001156870"/>
    </source>
</evidence>
<keyword evidence="3" id="KW-0804">Transcription</keyword>
<dbReference type="AlphaFoldDB" id="A0AA37WMD2"/>
<dbReference type="InterPro" id="IPR019887">
    <property type="entry name" value="Tscrpt_reg_AsnC/Lrp_C"/>
</dbReference>
<keyword evidence="1" id="KW-0805">Transcription regulation</keyword>
<dbReference type="PANTHER" id="PTHR30154:SF34">
    <property type="entry name" value="TRANSCRIPTIONAL REGULATOR AZLB"/>
    <property type="match status" value="1"/>
</dbReference>
<dbReference type="Gene3D" id="3.30.70.920">
    <property type="match status" value="1"/>
</dbReference>
<comment type="caution">
    <text evidence="5">The sequence shown here is derived from an EMBL/GenBank/DDBJ whole genome shotgun (WGS) entry which is preliminary data.</text>
</comment>
<dbReference type="InterPro" id="IPR019888">
    <property type="entry name" value="Tscrpt_reg_AsnC-like"/>
</dbReference>
<dbReference type="SUPFAM" id="SSF46785">
    <property type="entry name" value="Winged helix' DNA-binding domain"/>
    <property type="match status" value="1"/>
</dbReference>
<dbReference type="RefSeq" id="WP_232594778.1">
    <property type="nucleotide sequence ID" value="NZ_BSPD01000045.1"/>
</dbReference>
<dbReference type="FunFam" id="1.10.10.10:FF:000186">
    <property type="entry name" value="AsnC family transcriptional regulator"/>
    <property type="match status" value="1"/>
</dbReference>
<dbReference type="PROSITE" id="PS50956">
    <property type="entry name" value="HTH_ASNC_2"/>
    <property type="match status" value="1"/>
</dbReference>
<name>A0AA37WMD2_9GAMM</name>
<proteinExistence type="predicted"/>
<sequence>MTKLDRTDLKILQILQDEARITNQDLAERVSLSPSSCLQRVRRLESNGVISAYHAKVNLASVCRHVMCIATVTMKNHTREEFRAFEALINTIPEVVECVTVSGEFDFFLRIICPDMSSYLEINERLVSSVNYLVTINTHVVMNENKKFGAIDLSSLDEGG</sequence>
<dbReference type="SMART" id="SM00344">
    <property type="entry name" value="HTH_ASNC"/>
    <property type="match status" value="1"/>
</dbReference>
<dbReference type="PRINTS" id="PR00033">
    <property type="entry name" value="HTHASNC"/>
</dbReference>
<keyword evidence="2" id="KW-0238">DNA-binding</keyword>
<dbReference type="GO" id="GO:0005829">
    <property type="term" value="C:cytosol"/>
    <property type="evidence" value="ECO:0007669"/>
    <property type="project" value="TreeGrafter"/>
</dbReference>
<keyword evidence="6" id="KW-1185">Reference proteome</keyword>
<dbReference type="GO" id="GO:0043200">
    <property type="term" value="P:response to amino acid"/>
    <property type="evidence" value="ECO:0007669"/>
    <property type="project" value="TreeGrafter"/>
</dbReference>
<evidence type="ECO:0000313" key="5">
    <source>
        <dbReference type="EMBL" id="GLS26343.1"/>
    </source>
</evidence>
<gene>
    <name evidence="5" type="ORF">GCM10007877_20580</name>
</gene>
<protein>
    <submittedName>
        <fullName evidence="5">Lrp-family transcriptional regulator</fullName>
    </submittedName>
</protein>
<evidence type="ECO:0000256" key="2">
    <source>
        <dbReference type="ARBA" id="ARBA00023125"/>
    </source>
</evidence>
<dbReference type="Pfam" id="PF01037">
    <property type="entry name" value="AsnC_trans_reg"/>
    <property type="match status" value="1"/>
</dbReference>
<evidence type="ECO:0000256" key="1">
    <source>
        <dbReference type="ARBA" id="ARBA00023015"/>
    </source>
</evidence>